<dbReference type="Proteomes" id="UP000234681">
    <property type="component" value="Chromosome X"/>
</dbReference>
<organism evidence="1 2">
    <name type="scientific">Rattus norvegicus</name>
    <name type="common">Rat</name>
    <dbReference type="NCBI Taxonomy" id="10116"/>
    <lineage>
        <taxon>Eukaryota</taxon>
        <taxon>Metazoa</taxon>
        <taxon>Chordata</taxon>
        <taxon>Craniata</taxon>
        <taxon>Vertebrata</taxon>
        <taxon>Euteleostomi</taxon>
        <taxon>Mammalia</taxon>
        <taxon>Eutheria</taxon>
        <taxon>Euarchontoglires</taxon>
        <taxon>Glires</taxon>
        <taxon>Rodentia</taxon>
        <taxon>Myomorpha</taxon>
        <taxon>Muroidea</taxon>
        <taxon>Muridae</taxon>
        <taxon>Murinae</taxon>
        <taxon>Rattus</taxon>
    </lineage>
</organism>
<evidence type="ECO:0000313" key="1">
    <source>
        <dbReference type="EMBL" id="EDM07177.1"/>
    </source>
</evidence>
<name>A6IV04_RAT</name>
<accession>A6IV04</accession>
<sequence length="58" mass="6300">MAWNVTEGSDVLGVKLKTSGDFLETGLHLRSSWPMQPCLSLWSAGDATLPILNELSII</sequence>
<reference evidence="1 2" key="2">
    <citation type="submission" date="2005-09" db="EMBL/GenBank/DDBJ databases">
        <authorList>
            <person name="Mural R.J."/>
            <person name="Li P.W."/>
            <person name="Adams M.D."/>
            <person name="Amanatides P.G."/>
            <person name="Baden-Tillson H."/>
            <person name="Barnstead M."/>
            <person name="Chin S.H."/>
            <person name="Dew I."/>
            <person name="Evans C.A."/>
            <person name="Ferriera S."/>
            <person name="Flanigan M."/>
            <person name="Fosler C."/>
            <person name="Glodek A."/>
            <person name="Gu Z."/>
            <person name="Holt R.A."/>
            <person name="Jennings D."/>
            <person name="Kraft C.L."/>
            <person name="Lu F."/>
            <person name="Nguyen T."/>
            <person name="Nusskern D.R."/>
            <person name="Pfannkoch C.M."/>
            <person name="Sitter C."/>
            <person name="Sutton G.G."/>
            <person name="Venter J.C."/>
            <person name="Wang Z."/>
            <person name="Woodage T."/>
            <person name="Zheng X.H."/>
            <person name="Zhong F."/>
        </authorList>
    </citation>
    <scope>NUCLEOTIDE SEQUENCE [LARGE SCALE GENOMIC DNA]</scope>
    <source>
        <strain evidence="1">BN</strain>
        <strain evidence="2">BN, Sprague-Dawley</strain>
    </source>
</reference>
<protein>
    <submittedName>
        <fullName evidence="1">RCG38001, isoform CRA_a</fullName>
    </submittedName>
</protein>
<reference evidence="1" key="1">
    <citation type="journal article" date="2005" name="Genome Res.">
        <title>Gene and alternative splicing annotation with AIR.</title>
        <authorList>
            <person name="Florea L."/>
            <person name="Di Francesco V."/>
            <person name="Miller J."/>
            <person name="Turner R."/>
            <person name="Yao A."/>
            <person name="Harris M."/>
            <person name="Walenz B."/>
            <person name="Mobarry C."/>
            <person name="Merkulov G.V."/>
            <person name="Charlab R."/>
            <person name="Dew I."/>
            <person name="Deng Z."/>
            <person name="Istrail S."/>
            <person name="Li P."/>
            <person name="Sutton G."/>
        </authorList>
    </citation>
    <scope>NUCLEOTIDE SEQUENCE</scope>
    <source>
        <strain evidence="1">BN</strain>
    </source>
</reference>
<dbReference type="AlphaFoldDB" id="A6IV04"/>
<dbReference type="EMBL" id="CH473969">
    <property type="protein sequence ID" value="EDM07176.1"/>
    <property type="molecule type" value="Genomic_DNA"/>
</dbReference>
<proteinExistence type="predicted"/>
<evidence type="ECO:0000313" key="2">
    <source>
        <dbReference type="Proteomes" id="UP000234681"/>
    </source>
</evidence>
<gene>
    <name evidence="1" type="ORF">rCG_38001</name>
</gene>
<dbReference type="EMBL" id="CH473969">
    <property type="protein sequence ID" value="EDM07177.1"/>
    <property type="molecule type" value="Genomic_DNA"/>
</dbReference>